<organism evidence="2 3">
    <name type="scientific">Xylaria multiplex</name>
    <dbReference type="NCBI Taxonomy" id="323545"/>
    <lineage>
        <taxon>Eukaryota</taxon>
        <taxon>Fungi</taxon>
        <taxon>Dikarya</taxon>
        <taxon>Ascomycota</taxon>
        <taxon>Pezizomycotina</taxon>
        <taxon>Sordariomycetes</taxon>
        <taxon>Xylariomycetidae</taxon>
        <taxon>Xylariales</taxon>
        <taxon>Xylariaceae</taxon>
        <taxon>Xylaria</taxon>
    </lineage>
</organism>
<keyword evidence="3" id="KW-1185">Reference proteome</keyword>
<name>A0A7C8IGC4_9PEZI</name>
<gene>
    <name evidence="2" type="ORF">GQX73_g10875</name>
</gene>
<dbReference type="AlphaFoldDB" id="A0A7C8IGC4"/>
<dbReference type="OrthoDB" id="5354164at2759"/>
<accession>A0A7C8IGC4</accession>
<dbReference type="EMBL" id="WUBL01000291">
    <property type="protein sequence ID" value="KAF2962700.1"/>
    <property type="molecule type" value="Genomic_DNA"/>
</dbReference>
<dbReference type="InParanoid" id="A0A7C8IGC4"/>
<evidence type="ECO:0000313" key="3">
    <source>
        <dbReference type="Proteomes" id="UP000481858"/>
    </source>
</evidence>
<sequence>MPGDLAFSRLQASLAQATQDFTVAAANFNFDFTLVKVEAPPEYRDIATVLSPSRVYEAEAGPLHTTARRLGALFEGVCPKAPSLIKAYGLRASEISREVAEAEFKKTQQARDENWIRMEYGGIDATSIWAAATSSKAALPVHLLACIIARMWLPAEATSLWAEVIAERKREILTGVEQGDWFHPGVSSAVQQEITREQLAKWDSSTRAWLQSADSVRQKQYKQFLLIAQNVNAAIHDQGKSLYSNIIHVWKTALSAMEGLILGRPHVVRDAPVLLGLSAWHIFPDMVVFDGQSGSTTVRMKDALIKDGGILSLGFSDPGPHEHQGVYWSLSLAHHTFYGKPTLQTRRLDSDGSRLSLDEFILVCMGSLLSSWRVPTQETGTVLRIIEAISTITSKSASEMADADPRESTRSMNPPFKGYHDGDQQAVLAMSLGRRRPNFIPKVVVQKRKPFFQLTHLPRLLYLLKNTDNKIQLLRRLASRVPGLNYENSIILCFRLARDKQDLVFASACTKLPEDEIDGITKKHEPGHHRWVKPPIGAWEKAKARRTFGNTITDYHGGPTYGLSTLDQMLSFDSALSASNEQPGTIQTDHFADNYRESALRHGREFLSLDEFCSGHLDDLQRNYPHEKLEYLECGKDLEGDTKPWFHDTLTGTVTLNYSDGSYGYLIGQRDDSELTDHHPKCEHASLYCRGSGNSLDPPRDFSVPELTFEDVLWCFESGLVSPKRLESTLKREPAFGFLRVLSAIYSTYEDLAACGATICSAIVDHPFRPPILELSGKSNDWINVENLKINRHSVICLIGYFETADNIADGLKDDCRVIGLGGGDSIFISSEVCIA</sequence>
<proteinExistence type="predicted"/>
<reference evidence="2 3" key="1">
    <citation type="submission" date="2019-12" db="EMBL/GenBank/DDBJ databases">
        <title>Draft genome sequence of the ascomycete Xylaria multiplex DSM 110363.</title>
        <authorList>
            <person name="Buettner E."/>
            <person name="Kellner H."/>
        </authorList>
    </citation>
    <scope>NUCLEOTIDE SEQUENCE [LARGE SCALE GENOMIC DNA]</scope>
    <source>
        <strain evidence="2 3">DSM 110363</strain>
    </source>
</reference>
<feature type="region of interest" description="Disordered" evidence="1">
    <location>
        <begin position="397"/>
        <end position="417"/>
    </location>
</feature>
<dbReference type="Proteomes" id="UP000481858">
    <property type="component" value="Unassembled WGS sequence"/>
</dbReference>
<evidence type="ECO:0000313" key="2">
    <source>
        <dbReference type="EMBL" id="KAF2962700.1"/>
    </source>
</evidence>
<protein>
    <submittedName>
        <fullName evidence="2">Uncharacterized protein</fullName>
    </submittedName>
</protein>
<evidence type="ECO:0000256" key="1">
    <source>
        <dbReference type="SAM" id="MobiDB-lite"/>
    </source>
</evidence>
<comment type="caution">
    <text evidence="2">The sequence shown here is derived from an EMBL/GenBank/DDBJ whole genome shotgun (WGS) entry which is preliminary data.</text>
</comment>